<evidence type="ECO:0000313" key="2">
    <source>
        <dbReference type="Proteomes" id="UP000054538"/>
    </source>
</evidence>
<name>A0A0D0E699_9AGAM</name>
<dbReference type="AlphaFoldDB" id="A0A0D0E699"/>
<dbReference type="InParanoid" id="A0A0D0E699"/>
<dbReference type="Proteomes" id="UP000054538">
    <property type="component" value="Unassembled WGS sequence"/>
</dbReference>
<proteinExistence type="predicted"/>
<gene>
    <name evidence="1" type="ORF">PAXRUDRAFT_264237</name>
</gene>
<dbReference type="HOGENOM" id="CLU_1806813_0_0_1"/>
<evidence type="ECO:0000313" key="1">
    <source>
        <dbReference type="EMBL" id="KIK96979.1"/>
    </source>
</evidence>
<reference evidence="2" key="2">
    <citation type="submission" date="2015-01" db="EMBL/GenBank/DDBJ databases">
        <title>Evolutionary Origins and Diversification of the Mycorrhizal Mutualists.</title>
        <authorList>
            <consortium name="DOE Joint Genome Institute"/>
            <consortium name="Mycorrhizal Genomics Consortium"/>
            <person name="Kohler A."/>
            <person name="Kuo A."/>
            <person name="Nagy L.G."/>
            <person name="Floudas D."/>
            <person name="Copeland A."/>
            <person name="Barry K.W."/>
            <person name="Cichocki N."/>
            <person name="Veneault-Fourrey C."/>
            <person name="LaButti K."/>
            <person name="Lindquist E.A."/>
            <person name="Lipzen A."/>
            <person name="Lundell T."/>
            <person name="Morin E."/>
            <person name="Murat C."/>
            <person name="Riley R."/>
            <person name="Ohm R."/>
            <person name="Sun H."/>
            <person name="Tunlid A."/>
            <person name="Henrissat B."/>
            <person name="Grigoriev I.V."/>
            <person name="Hibbett D.S."/>
            <person name="Martin F."/>
        </authorList>
    </citation>
    <scope>NUCLEOTIDE SEQUENCE [LARGE SCALE GENOMIC DNA]</scope>
    <source>
        <strain evidence="2">Ve08.2h10</strain>
    </source>
</reference>
<dbReference type="EMBL" id="KN824958">
    <property type="protein sequence ID" value="KIK96979.1"/>
    <property type="molecule type" value="Genomic_DNA"/>
</dbReference>
<accession>A0A0D0E699</accession>
<reference evidence="1 2" key="1">
    <citation type="submission" date="2014-04" db="EMBL/GenBank/DDBJ databases">
        <authorList>
            <consortium name="DOE Joint Genome Institute"/>
            <person name="Kuo A."/>
            <person name="Kohler A."/>
            <person name="Jargeat P."/>
            <person name="Nagy L.G."/>
            <person name="Floudas D."/>
            <person name="Copeland A."/>
            <person name="Barry K.W."/>
            <person name="Cichocki N."/>
            <person name="Veneault-Fourrey C."/>
            <person name="LaButti K."/>
            <person name="Lindquist E.A."/>
            <person name="Lipzen A."/>
            <person name="Lundell T."/>
            <person name="Morin E."/>
            <person name="Murat C."/>
            <person name="Sun H."/>
            <person name="Tunlid A."/>
            <person name="Henrissat B."/>
            <person name="Grigoriev I.V."/>
            <person name="Hibbett D.S."/>
            <person name="Martin F."/>
            <person name="Nordberg H.P."/>
            <person name="Cantor M.N."/>
            <person name="Hua S.X."/>
        </authorList>
    </citation>
    <scope>NUCLEOTIDE SEQUENCE [LARGE SCALE GENOMIC DNA]</scope>
    <source>
        <strain evidence="1 2">Ve08.2h10</strain>
    </source>
</reference>
<keyword evidence="2" id="KW-1185">Reference proteome</keyword>
<organism evidence="1 2">
    <name type="scientific">Paxillus rubicundulus Ve08.2h10</name>
    <dbReference type="NCBI Taxonomy" id="930991"/>
    <lineage>
        <taxon>Eukaryota</taxon>
        <taxon>Fungi</taxon>
        <taxon>Dikarya</taxon>
        <taxon>Basidiomycota</taxon>
        <taxon>Agaricomycotina</taxon>
        <taxon>Agaricomycetes</taxon>
        <taxon>Agaricomycetidae</taxon>
        <taxon>Boletales</taxon>
        <taxon>Paxilineae</taxon>
        <taxon>Paxillaceae</taxon>
        <taxon>Paxillus</taxon>
    </lineage>
</organism>
<sequence length="143" mass="16061">MSWRIHGPSSIRKVSDYFTSRVALIVAPSPKLRHFPSLKTLCYHRSSHRIYDEFLTINITYQGPNDTDSGIAIRWPSASLSSFLSHGHMSIIIHQRTQETIYACTARECAPVSRPKQALCLRLVNPTDGRYKDGTNGTRGSVS</sequence>
<protein>
    <submittedName>
        <fullName evidence="1">Uncharacterized protein</fullName>
    </submittedName>
</protein>